<comment type="caution">
    <text evidence="2">The sequence shown here is derived from an EMBL/GenBank/DDBJ whole genome shotgun (WGS) entry which is preliminary data.</text>
</comment>
<dbReference type="AlphaFoldDB" id="A0A1D1VQX1"/>
<name>A0A1D1VQX1_RAMVA</name>
<organism evidence="2 3">
    <name type="scientific">Ramazzottius varieornatus</name>
    <name type="common">Water bear</name>
    <name type="synonym">Tardigrade</name>
    <dbReference type="NCBI Taxonomy" id="947166"/>
    <lineage>
        <taxon>Eukaryota</taxon>
        <taxon>Metazoa</taxon>
        <taxon>Ecdysozoa</taxon>
        <taxon>Tardigrada</taxon>
        <taxon>Eutardigrada</taxon>
        <taxon>Parachela</taxon>
        <taxon>Hypsibioidea</taxon>
        <taxon>Ramazzottiidae</taxon>
        <taxon>Ramazzottius</taxon>
    </lineage>
</organism>
<keyword evidence="3" id="KW-1185">Reference proteome</keyword>
<proteinExistence type="predicted"/>
<dbReference type="Proteomes" id="UP000186922">
    <property type="component" value="Unassembled WGS sequence"/>
</dbReference>
<keyword evidence="1" id="KW-0732">Signal</keyword>
<evidence type="ECO:0000256" key="1">
    <source>
        <dbReference type="SAM" id="SignalP"/>
    </source>
</evidence>
<reference evidence="2 3" key="1">
    <citation type="journal article" date="2016" name="Nat. Commun.">
        <title>Extremotolerant tardigrade genome and improved radiotolerance of human cultured cells by tardigrade-unique protein.</title>
        <authorList>
            <person name="Hashimoto T."/>
            <person name="Horikawa D.D."/>
            <person name="Saito Y."/>
            <person name="Kuwahara H."/>
            <person name="Kozuka-Hata H."/>
            <person name="Shin-I T."/>
            <person name="Minakuchi Y."/>
            <person name="Ohishi K."/>
            <person name="Motoyama A."/>
            <person name="Aizu T."/>
            <person name="Enomoto A."/>
            <person name="Kondo K."/>
            <person name="Tanaka S."/>
            <person name="Hara Y."/>
            <person name="Koshikawa S."/>
            <person name="Sagara H."/>
            <person name="Miura T."/>
            <person name="Yokobori S."/>
            <person name="Miyagawa K."/>
            <person name="Suzuki Y."/>
            <person name="Kubo T."/>
            <person name="Oyama M."/>
            <person name="Kohara Y."/>
            <person name="Fujiyama A."/>
            <person name="Arakawa K."/>
            <person name="Katayama T."/>
            <person name="Toyoda A."/>
            <person name="Kunieda T."/>
        </authorList>
    </citation>
    <scope>NUCLEOTIDE SEQUENCE [LARGE SCALE GENOMIC DNA]</scope>
    <source>
        <strain evidence="2 3">YOKOZUNA-1</strain>
    </source>
</reference>
<gene>
    <name evidence="2" type="primary">RvY_12071</name>
    <name evidence="2" type="synonym">RvY_12071.1</name>
    <name evidence="2" type="ORF">RvY_12071-1</name>
</gene>
<dbReference type="OrthoDB" id="10232361at2759"/>
<dbReference type="GO" id="GO:0008237">
    <property type="term" value="F:metallopeptidase activity"/>
    <property type="evidence" value="ECO:0007669"/>
    <property type="project" value="InterPro"/>
</dbReference>
<evidence type="ECO:0000313" key="2">
    <source>
        <dbReference type="EMBL" id="GAV01344.1"/>
    </source>
</evidence>
<sequence>MSRSTALWVAVVCLCYLVLSSQGALQMFKDEVNPTNHLQPWPIDFRAAQASDGTWTSARVKIAWEKSGSYSTADWAKIQNALTKIKTDTKNCIAFEQRSSAPDAPFWHAHPLRITTDSVLCKTFNGKYTGPTSPGTAGQIINIFGSNTLKGECLTQPRDTLRIIMNTLGIANDYQRPDRDNFLKVPVDPVTVAHPTLTGGSAPYLLGKNSHISTLDPFDVKSITMVDGSRFAREGESTFTQRDGSPIWGSSTTDLSQVKMSRMDCENLDSLYGCNIDCSSAVFLPSELVGPLKSLKPPKLFSNLNCWQAAGAFTQDDIGKGLGFLGNVQPEDSMIIPNKLTWSHTSTNGNFFVAGPPPPPSTSRDIAVFLREKKIEGMFGLDDKITITAVDATDNNREVINHDLGIELNCLPKFSFDGRALVCGGPSQGFGTNAVDCTVGAPTPLNTNPQSCQGGSVSTISLGPFMVSDPDFTVLPGSVPQFTSVSVFVGGAAQPSPNWVWISVPSPAALYGYVVKTDASTIPVSSAITVRLSVADISSALAALPNRRSPGKAAPVTKTLTASFRVTCATFRSPYTSLLWGANRFRV</sequence>
<dbReference type="InterPro" id="IPR024079">
    <property type="entry name" value="MetalloPept_cat_dom_sf"/>
</dbReference>
<protein>
    <recommendedName>
        <fullName evidence="4">Peptidase M12A domain-containing protein</fullName>
    </recommendedName>
</protein>
<evidence type="ECO:0008006" key="4">
    <source>
        <dbReference type="Google" id="ProtNLM"/>
    </source>
</evidence>
<evidence type="ECO:0000313" key="3">
    <source>
        <dbReference type="Proteomes" id="UP000186922"/>
    </source>
</evidence>
<feature type="chain" id="PRO_5008898737" description="Peptidase M12A domain-containing protein" evidence="1">
    <location>
        <begin position="24"/>
        <end position="587"/>
    </location>
</feature>
<dbReference type="EMBL" id="BDGG01000007">
    <property type="protein sequence ID" value="GAV01344.1"/>
    <property type="molecule type" value="Genomic_DNA"/>
</dbReference>
<dbReference type="Gene3D" id="3.40.390.10">
    <property type="entry name" value="Collagenase (Catalytic Domain)"/>
    <property type="match status" value="1"/>
</dbReference>
<feature type="signal peptide" evidence="1">
    <location>
        <begin position="1"/>
        <end position="23"/>
    </location>
</feature>
<accession>A0A1D1VQX1</accession>